<evidence type="ECO:0000313" key="1">
    <source>
        <dbReference type="EMBL" id="TGH26269.1"/>
    </source>
</evidence>
<comment type="caution">
    <text evidence="1">The sequence shown here is derived from an EMBL/GenBank/DDBJ whole genome shotgun (WGS) entry which is preliminary data.</text>
</comment>
<proteinExistence type="predicted"/>
<sequence length="98" mass="10974">MRTSYRDREGRGGEAANWNHLAEDVLWLQGRSSSARLSDELAMTLWRAYFPDPEQDPPSRETLGQGIDPGSWMGALARVMVSLERLGSRSASPREVAR</sequence>
<accession>A0A524RUW9</accession>
<dbReference type="AlphaFoldDB" id="A0A524RUW9"/>
<organism evidence="1 2">
    <name type="scientific">Aphanocapsa feldmannii 277cI</name>
    <dbReference type="NCBI Taxonomy" id="2507554"/>
    <lineage>
        <taxon>Bacteria</taxon>
        <taxon>Bacillati</taxon>
        <taxon>Cyanobacteriota</taxon>
        <taxon>Cyanophyceae</taxon>
        <taxon>Oscillatoriophycideae</taxon>
        <taxon>Chroococcales</taxon>
        <taxon>Microcystaceae</taxon>
        <taxon>Aphanocapsa</taxon>
    </lineage>
</organism>
<dbReference type="EMBL" id="SRMN01000023">
    <property type="protein sequence ID" value="TGH26269.1"/>
    <property type="molecule type" value="Genomic_DNA"/>
</dbReference>
<dbReference type="Proteomes" id="UP000315454">
    <property type="component" value="Unassembled WGS sequence"/>
</dbReference>
<reference evidence="1 2" key="1">
    <citation type="journal article" date="2019" name="mSystems">
        <title>Life at home and on the roam: Genomic adaptions reflect the dual lifestyle of an intracellular, facultative symbiont.</title>
        <authorList>
            <person name="Burgsdorf I."/>
        </authorList>
    </citation>
    <scope>NUCLEOTIDE SEQUENCE [LARGE SCALE GENOMIC DNA]</scope>
    <source>
        <strain evidence="1">277cI</strain>
    </source>
</reference>
<name>A0A524RUW9_9CHRO</name>
<protein>
    <submittedName>
        <fullName evidence="1">Uncharacterized protein</fullName>
    </submittedName>
</protein>
<evidence type="ECO:0000313" key="2">
    <source>
        <dbReference type="Proteomes" id="UP000315454"/>
    </source>
</evidence>
<gene>
    <name evidence="1" type="ORF">ERJ68_02200</name>
</gene>